<accession>A0A7W8JDC1</accession>
<keyword evidence="1" id="KW-0472">Membrane</keyword>
<dbReference type="AlphaFoldDB" id="A0A7W8JDC1"/>
<dbReference type="EMBL" id="JACHDZ010000007">
    <property type="protein sequence ID" value="MBB5345779.1"/>
    <property type="molecule type" value="Genomic_DNA"/>
</dbReference>
<feature type="transmembrane region" description="Helical" evidence="1">
    <location>
        <begin position="349"/>
        <end position="365"/>
    </location>
</feature>
<feature type="transmembrane region" description="Helical" evidence="1">
    <location>
        <begin position="264"/>
        <end position="287"/>
    </location>
</feature>
<feature type="transmembrane region" description="Helical" evidence="1">
    <location>
        <begin position="324"/>
        <end position="342"/>
    </location>
</feature>
<protein>
    <recommendedName>
        <fullName evidence="4">Transmembrane protein</fullName>
    </recommendedName>
</protein>
<sequence length="699" mass="78058">MQQETSRRFELRSTTAYQIFLKVWFPLFAAITVIGLIVPLNPETPRGGIDRSWVMSMNEAVADHMRIGHDVIFTFGPYAAMYSQVYHPLVDHLILLTSLIFALCYLGALLYMAGNENRTIAILFLVFLGWFAQSRDALFFSYPLLLALSAAKFCGHQEKQPQSNFRRLASVAALCIPLGILPLVKGNMIVLCAMMVLLIASYLLYQRYVMLAVVVVVVPILSLLLFWTMAGQPFNGLADYGSSSVQILSGYTEAMGLQGEFRGILGYLPNVEIAAYLVAAAAVLWNLSRSMVVTGVSKLFLGVCFTLFFFVGFKSGFVRHDMHAPIAASCLVFASILTGFLGWDRRVRVTLVLCALVLAGITIRYNPQVLNLAKAIIPNYKQKTKAPVGDLPISRHDVTEEKKSISTLAGDAVLGVYGHLWNGLRIRLFENDELSNAYLEGLAKIREEYPVPKLAGTVDIYPTDDAYILASGDTWNPRPVIQSYTAWTPKLALINEQHLRTEKAPNYLLFGFVPMEDNHLPSLNDGVSWAAFLDNYTVSRVDEQFAYLHKKDVVQDRSDFNILQTGVYKTGERIVMSGSGKPIFAEIDLEPTPFGRLIGIVFKPTQVRILLKLSDGTRRDYRVLPTMMRTGFCVSPLVEDTRGFAQFVDGDEHSLNGAVVKEMTIVPYHPGWMVWKDHYKLTLKEYHGGAWLSRSAAPL</sequence>
<proteinExistence type="predicted"/>
<feature type="transmembrane region" description="Helical" evidence="1">
    <location>
        <begin position="188"/>
        <end position="205"/>
    </location>
</feature>
<feature type="transmembrane region" description="Helical" evidence="1">
    <location>
        <begin position="93"/>
        <end position="114"/>
    </location>
</feature>
<organism evidence="2 3">
    <name type="scientific">Tunturiibacter lichenicola</name>
    <dbReference type="NCBI Taxonomy" id="2051959"/>
    <lineage>
        <taxon>Bacteria</taxon>
        <taxon>Pseudomonadati</taxon>
        <taxon>Acidobacteriota</taxon>
        <taxon>Terriglobia</taxon>
        <taxon>Terriglobales</taxon>
        <taxon>Acidobacteriaceae</taxon>
        <taxon>Tunturiibacter</taxon>
    </lineage>
</organism>
<evidence type="ECO:0000313" key="2">
    <source>
        <dbReference type="EMBL" id="MBB5345779.1"/>
    </source>
</evidence>
<evidence type="ECO:0000256" key="1">
    <source>
        <dbReference type="SAM" id="Phobius"/>
    </source>
</evidence>
<dbReference type="Proteomes" id="UP000569092">
    <property type="component" value="Unassembled WGS sequence"/>
</dbReference>
<feature type="transmembrane region" description="Helical" evidence="1">
    <location>
        <begin position="210"/>
        <end position="230"/>
    </location>
</feature>
<keyword evidence="1" id="KW-0812">Transmembrane</keyword>
<feature type="transmembrane region" description="Helical" evidence="1">
    <location>
        <begin position="299"/>
        <end position="318"/>
    </location>
</feature>
<evidence type="ECO:0000313" key="3">
    <source>
        <dbReference type="Proteomes" id="UP000569092"/>
    </source>
</evidence>
<gene>
    <name evidence="2" type="ORF">HDF10_003780</name>
</gene>
<evidence type="ECO:0008006" key="4">
    <source>
        <dbReference type="Google" id="ProtNLM"/>
    </source>
</evidence>
<keyword evidence="1" id="KW-1133">Transmembrane helix</keyword>
<comment type="caution">
    <text evidence="2">The sequence shown here is derived from an EMBL/GenBank/DDBJ whole genome shotgun (WGS) entry which is preliminary data.</text>
</comment>
<feature type="transmembrane region" description="Helical" evidence="1">
    <location>
        <begin position="120"/>
        <end position="145"/>
    </location>
</feature>
<reference evidence="2 3" key="1">
    <citation type="submission" date="2020-08" db="EMBL/GenBank/DDBJ databases">
        <title>Genomic Encyclopedia of Type Strains, Phase IV (KMG-V): Genome sequencing to study the core and pangenomes of soil and plant-associated prokaryotes.</title>
        <authorList>
            <person name="Whitman W."/>
        </authorList>
    </citation>
    <scope>NUCLEOTIDE SEQUENCE [LARGE SCALE GENOMIC DNA]</scope>
    <source>
        <strain evidence="2 3">M8US30</strain>
    </source>
</reference>
<feature type="transmembrane region" description="Helical" evidence="1">
    <location>
        <begin position="21"/>
        <end position="40"/>
    </location>
</feature>
<name>A0A7W8JDC1_9BACT</name>